<proteinExistence type="predicted"/>
<accession>A0AAT9HN29</accession>
<evidence type="ECO:0000256" key="1">
    <source>
        <dbReference type="SAM" id="MobiDB-lite"/>
    </source>
</evidence>
<reference evidence="2" key="2">
    <citation type="submission" date="2024-07" db="EMBL/GenBank/DDBJ databases">
        <title>Streptomyces haneummycinica sp. nov., a new antibiotic-producing actinobacterium isolated from marine sediment.</title>
        <authorList>
            <person name="Uemura M."/>
            <person name="Hamada M."/>
            <person name="Hirano S."/>
            <person name="Kobayashi K."/>
            <person name="Ohshiro T."/>
            <person name="Kobayashi T."/>
            <person name="Terahara T."/>
        </authorList>
    </citation>
    <scope>NUCLEOTIDE SEQUENCE</scope>
    <source>
        <strain evidence="2">KM77-8</strain>
    </source>
</reference>
<dbReference type="EMBL" id="AP035768">
    <property type="protein sequence ID" value="BFO18842.1"/>
    <property type="molecule type" value="Genomic_DNA"/>
</dbReference>
<dbReference type="AlphaFoldDB" id="A0AAT9HN29"/>
<reference evidence="2" key="1">
    <citation type="submission" date="2024-06" db="EMBL/GenBank/DDBJ databases">
        <authorList>
            <consortium name="consrtm"/>
            <person name="Uemura M."/>
            <person name="Terahara T."/>
        </authorList>
    </citation>
    <scope>NUCLEOTIDE SEQUENCE</scope>
    <source>
        <strain evidence="2">KM77-8</strain>
    </source>
</reference>
<organism evidence="2">
    <name type="scientific">Streptomyces haneummycinicus</name>
    <dbReference type="NCBI Taxonomy" id="3074435"/>
    <lineage>
        <taxon>Bacteria</taxon>
        <taxon>Bacillati</taxon>
        <taxon>Actinomycetota</taxon>
        <taxon>Actinomycetes</taxon>
        <taxon>Kitasatosporales</taxon>
        <taxon>Streptomycetaceae</taxon>
        <taxon>Streptomyces</taxon>
    </lineage>
</organism>
<evidence type="ECO:0000313" key="2">
    <source>
        <dbReference type="EMBL" id="BFO18842.1"/>
    </source>
</evidence>
<name>A0AAT9HN29_9ACTN</name>
<feature type="region of interest" description="Disordered" evidence="1">
    <location>
        <begin position="1"/>
        <end position="51"/>
    </location>
</feature>
<gene>
    <name evidence="2" type="ORF">SHKM778_52300</name>
</gene>
<protein>
    <submittedName>
        <fullName evidence="2">Uncharacterized protein</fullName>
    </submittedName>
</protein>
<sequence>MAAARTGAHQRAEPVRGLTGAARTEVGAGRGPLGERRGLCQSVPAGGAQGRLDMVGDDVPLPSMDAASASTAWWWAAVLRCPVRDAVRSPSSAWVRASWWRPARSSA</sequence>